<comment type="caution">
    <text evidence="1">The sequence shown here is derived from an EMBL/GenBank/DDBJ whole genome shotgun (WGS) entry which is preliminary data.</text>
</comment>
<organism evidence="1 2">
    <name type="scientific">Streblomastix strix</name>
    <dbReference type="NCBI Taxonomy" id="222440"/>
    <lineage>
        <taxon>Eukaryota</taxon>
        <taxon>Metamonada</taxon>
        <taxon>Preaxostyla</taxon>
        <taxon>Oxymonadida</taxon>
        <taxon>Streblomastigidae</taxon>
        <taxon>Streblomastix</taxon>
    </lineage>
</organism>
<dbReference type="EMBL" id="SNRW01039164">
    <property type="protein sequence ID" value="KAA6352873.1"/>
    <property type="molecule type" value="Genomic_DNA"/>
</dbReference>
<dbReference type="AlphaFoldDB" id="A0A5J4T558"/>
<gene>
    <name evidence="1" type="ORF">EZS28_051600</name>
</gene>
<evidence type="ECO:0000313" key="1">
    <source>
        <dbReference type="EMBL" id="KAA6352873.1"/>
    </source>
</evidence>
<reference evidence="1 2" key="1">
    <citation type="submission" date="2019-03" db="EMBL/GenBank/DDBJ databases">
        <title>Single cell metagenomics reveals metabolic interactions within the superorganism composed of flagellate Streblomastix strix and complex community of Bacteroidetes bacteria on its surface.</title>
        <authorList>
            <person name="Treitli S.C."/>
            <person name="Kolisko M."/>
            <person name="Husnik F."/>
            <person name="Keeling P."/>
            <person name="Hampl V."/>
        </authorList>
    </citation>
    <scope>NUCLEOTIDE SEQUENCE [LARGE SCALE GENOMIC DNA]</scope>
    <source>
        <strain evidence="1">ST1C</strain>
    </source>
</reference>
<protein>
    <submittedName>
        <fullName evidence="1">Uncharacterized protein</fullName>
    </submittedName>
</protein>
<evidence type="ECO:0000313" key="2">
    <source>
        <dbReference type="Proteomes" id="UP000324800"/>
    </source>
</evidence>
<name>A0A5J4T558_9EUKA</name>
<sequence>MPIWHMAGTLQRSSLTLDTQDTQDTQFCNRYSIAFVHQHINRKTDLIVIGERITLMAILHMVGTLQGSSLTQDTQDTQDPQFCNRYSISFVHYHINRVSLIITLAIKSIIIRATVRLVYFQAIQAFLSCTPAHFITQNRSTSIVSHIYQCISLSSIYSFPIIPVSSLKTDQLHRQSHPLTHIAIEYLFLFHHPSFITQNRSTSSQSITLIDQHQRIPIA</sequence>
<proteinExistence type="predicted"/>
<dbReference type="Proteomes" id="UP000324800">
    <property type="component" value="Unassembled WGS sequence"/>
</dbReference>
<accession>A0A5J4T558</accession>